<gene>
    <name evidence="1" type="ORF">J1N35_025581</name>
</gene>
<dbReference type="Proteomes" id="UP000828251">
    <property type="component" value="Unassembled WGS sequence"/>
</dbReference>
<keyword evidence="2" id="KW-1185">Reference proteome</keyword>
<sequence length="100" mass="11282">MCKGALQVMILKEEESDKVLTSPKLVKGSTNPELRVELEKEPVRLSVEPKFTAPIPTSASTSKKLELSILMDVIFVTWMEDTDYTSRDRAKEDKGNEPKK</sequence>
<evidence type="ECO:0000313" key="2">
    <source>
        <dbReference type="Proteomes" id="UP000828251"/>
    </source>
</evidence>
<organism evidence="1 2">
    <name type="scientific">Gossypium stocksii</name>
    <dbReference type="NCBI Taxonomy" id="47602"/>
    <lineage>
        <taxon>Eukaryota</taxon>
        <taxon>Viridiplantae</taxon>
        <taxon>Streptophyta</taxon>
        <taxon>Embryophyta</taxon>
        <taxon>Tracheophyta</taxon>
        <taxon>Spermatophyta</taxon>
        <taxon>Magnoliopsida</taxon>
        <taxon>eudicotyledons</taxon>
        <taxon>Gunneridae</taxon>
        <taxon>Pentapetalae</taxon>
        <taxon>rosids</taxon>
        <taxon>malvids</taxon>
        <taxon>Malvales</taxon>
        <taxon>Malvaceae</taxon>
        <taxon>Malvoideae</taxon>
        <taxon>Gossypium</taxon>
    </lineage>
</organism>
<name>A0A9D3V7X5_9ROSI</name>
<dbReference type="EMBL" id="JAIQCV010000008">
    <property type="protein sequence ID" value="KAH1073253.1"/>
    <property type="molecule type" value="Genomic_DNA"/>
</dbReference>
<accession>A0A9D3V7X5</accession>
<proteinExistence type="predicted"/>
<protein>
    <submittedName>
        <fullName evidence="1">Uncharacterized protein</fullName>
    </submittedName>
</protein>
<dbReference type="AlphaFoldDB" id="A0A9D3V7X5"/>
<reference evidence="1 2" key="1">
    <citation type="journal article" date="2021" name="Plant Biotechnol. J.">
        <title>Multi-omics assisted identification of the key and species-specific regulatory components of drought-tolerant mechanisms in Gossypium stocksii.</title>
        <authorList>
            <person name="Yu D."/>
            <person name="Ke L."/>
            <person name="Zhang D."/>
            <person name="Wu Y."/>
            <person name="Sun Y."/>
            <person name="Mei J."/>
            <person name="Sun J."/>
            <person name="Sun Y."/>
        </authorList>
    </citation>
    <scope>NUCLEOTIDE SEQUENCE [LARGE SCALE GENOMIC DNA]</scope>
    <source>
        <strain evidence="2">cv. E1</strain>
        <tissue evidence="1">Leaf</tissue>
    </source>
</reference>
<comment type="caution">
    <text evidence="1">The sequence shown here is derived from an EMBL/GenBank/DDBJ whole genome shotgun (WGS) entry which is preliminary data.</text>
</comment>
<evidence type="ECO:0000313" key="1">
    <source>
        <dbReference type="EMBL" id="KAH1073253.1"/>
    </source>
</evidence>